<dbReference type="Pfam" id="PF21959">
    <property type="entry name" value="DUF6923"/>
    <property type="match status" value="1"/>
</dbReference>
<dbReference type="InterPro" id="IPR006558">
    <property type="entry name" value="LamG-like"/>
</dbReference>
<feature type="region of interest" description="Disordered" evidence="6">
    <location>
        <begin position="1"/>
        <end position="31"/>
    </location>
</feature>
<dbReference type="EMBL" id="CACVAP010000072">
    <property type="protein sequence ID" value="CAA6813516.1"/>
    <property type="molecule type" value="Genomic_DNA"/>
</dbReference>
<proteinExistence type="predicted"/>
<dbReference type="SUPFAM" id="SSF141072">
    <property type="entry name" value="CalX-like"/>
    <property type="match status" value="4"/>
</dbReference>
<evidence type="ECO:0000256" key="6">
    <source>
        <dbReference type="SAM" id="MobiDB-lite"/>
    </source>
</evidence>
<dbReference type="GO" id="GO:0030001">
    <property type="term" value="P:metal ion transport"/>
    <property type="evidence" value="ECO:0007669"/>
    <property type="project" value="TreeGrafter"/>
</dbReference>
<keyword evidence="5" id="KW-1015">Disulfide bond</keyword>
<dbReference type="GO" id="GO:0005509">
    <property type="term" value="F:calcium ion binding"/>
    <property type="evidence" value="ECO:0007669"/>
    <property type="project" value="InterPro"/>
</dbReference>
<dbReference type="SUPFAM" id="SSF50969">
    <property type="entry name" value="YVTN repeat-like/Quinoprotein amine dehydrogenase"/>
    <property type="match status" value="1"/>
</dbReference>
<dbReference type="GO" id="GO:0016020">
    <property type="term" value="C:membrane"/>
    <property type="evidence" value="ECO:0007669"/>
    <property type="project" value="InterPro"/>
</dbReference>
<dbReference type="Gene3D" id="2.60.40.2030">
    <property type="match status" value="4"/>
</dbReference>
<keyword evidence="2" id="KW-0677">Repeat</keyword>
<dbReference type="InterPro" id="IPR013320">
    <property type="entry name" value="ConA-like_dom_sf"/>
</dbReference>
<feature type="domain" description="LamG-like jellyroll fold" evidence="7">
    <location>
        <begin position="2021"/>
        <end position="2150"/>
    </location>
</feature>
<gene>
    <name evidence="8" type="ORF">HELGO_WM19776</name>
</gene>
<reference evidence="8" key="1">
    <citation type="submission" date="2020-01" db="EMBL/GenBank/DDBJ databases">
        <authorList>
            <person name="Meier V. D."/>
            <person name="Meier V D."/>
        </authorList>
    </citation>
    <scope>NUCLEOTIDE SEQUENCE</scope>
    <source>
        <strain evidence="8">HLG_WM_MAG_06</strain>
    </source>
</reference>
<dbReference type="InterPro" id="IPR051171">
    <property type="entry name" value="CaCA"/>
</dbReference>
<sequence>MRTSDAQQEAAQSIGDTTIATSTASTRELTRGVGNSWEKSAGLGDIEFLNDAGVPPVATDGSCYALSTTGNLYTTYLDSSANPLPEASQITLDFSTVPVTQVRPIDGQAGAYYAKDDLIYTFAKTDDDKLYFYSINPSNGKVAYVKEFTNIKSDIAGAAFGKDKLYVVARTSRALNDGTLYTIDPTDWSVTSSKVLSGDINMLSALAINKDGFAYGLIDSHGGLSKLYTVDLNTATVTHKVNLPNIDGRHIGAEGLSFANDGNLYVENSDIELSVVDDKIYQINIETGALTAAAQMPNYLNPRLDIQSLSCNVEVTNVPVVVTPAPSCDSGVAGTGNYVAGWWHNNATGDTAQADRYWESYPNDIKSGKDDTIINEAFDETHGSGLQAIPASSRLNINGVNQTTLEGAIQDNDYVEYKFTTANFTGTKYISNYVFTVAKGEEVAYYPYKFSILTSDTEDFSNRLNSLTDAQHKGYTEGEVDNPNTPGSHQTYEYAPTEFMLVEPNKTYYIRIYVYDDQSTGSDGIVMDDFNFAVDCCGGCTETTELIAEYRFDECDFTNLKVKDSSGNNFDGNIEIADRDVSGTVVSSDSEKIINRAAKFEDGVITRDFGDTTLNSADGGNNSVSFWMKWDGSTSSDGYNLGASLVSWGESLSRYSFYIKNDGRLGFNTVNGDVWGTDYSSYANEWHHIVAIFNNGDVTKSKLYIDGQLQTLTQSGTPKQYNAYIRSKVSIAGKTDTPVGHPHYHFKDYMDEVKIFSGELDENTIQKMYDNEKAGKNWDALESDEPRSASTCANTPFSCNDTFYISNQHNLETGSNNTDKNWLHHVNRSTTPYSFESIGEGFSSQNGGYNAIGYRVQDDFIYGIYGKILVKIDSTGVVQERGEVEGFTSGQLYTGEFDRDGYYYVTGSGGDDNKMYKIDVIQNKVIETITLSSSVRFWDMAIDATNTYFYAMLISDGDNDSTYNNDRLVKINKDTGTMTTIGTSKSSLSSYISLVFSDIDGDIFMMSNENGFYKVNTLTGELELLSSTSNLTFYNDGTSCPNANIIEPSRIYISDSSVKEGNSGTTNLTFTIALDQISSSNISFDYQVFDGNSTTEANATSPSDYTNSGSLTNVVINANAQTYEITIPVNGDTEIEPDETFTVVISNIQGGILGNTSAIGTIINDDFDLDADDDGLLDTDEKGSVNDLQFKSVTPTVLKAIGTIDNAELGDKFLYTGALTNGDDLSFDLIYELLDVSSDVENVAVKTYGLEVYGAPNKDIWAKVKMSIVKAGSATVSNPIGIPVVFQNFTFDIYGINSGNGKDYTDLVGIPTSTKYSNLLQGDAIEKYGFIHSNPFPDHVFFRSKRDYLGATTDWKDEYKLPEEAYTVNLTLKNFSSQEFVIGATGHYTLKERRGFGFKTSGTTQIIYDHDDDKIPDYLDLDSDNDGIPDNIEAQTTQGYIKPNRVFDADGVDTAYNGGLQTFADTDGDGIFDHLDLDSDNDTVLDIEESGLANNDTDDDGRTNSEVGINGLDSMNEHNDTYTDVNGLAYENLDFTLKDTDGDMSLDGSNAAPMGTDFDYRDNSYDYLIIDVNGLEKLEGDEGETEFVIPVKLSQPAPIGGITIEYIPTGDKVYNDDFADLHVQEFFEDNPYNNASRTSGTTENDTLTVPVPDSTTPSNIDVHLHNLGDGDDTNAYIYEGDLGSTILELEVKLNKKAPAGGVTVYVGVNNITATLNEDFTISATSVHFAEGEEISIINCAILGDVKYEKEEVFEVYIYNPQNANLHKDHNKITVTIKENLTGSYTEDHSSYKRYYNTWFWFYRSYIFDWKLKYLSEYSTYEDYYTQKLGKTPNSDYPLIIDNGTPIVNAKVSSKGSSHKTSSSKIEELEPITLYINEGETEGNITIYIQGDTSVEDNEPFILNLTTPSDAMFLESNVSKSTNSKSTSNKGINFKQVNAKGIIIVIINDDNLTDSLVADYRFDECSWNGTANEVVDSSGNNFHGTANATTKTIVNGKIQRAGSFNGLSSIVTVPNNIELQPEKITVSAWVNPYNLTSRNSVISKSSTESWDDGWGLATYDNSNEINFYINKWDENSVSATLASGWSHVVGTYDGTSINIYVNGILQSSAAYSAPINHSASDLSIGRNNDNNSSWEGDIDEVKIFNHAFESTDVNTTYNNELAGFNWDGTVRDAVSCSALNNIIADYRMDECYWNSGANEVLDSSGNNLHGQAHNGANTIFDAKVGRSGIFDKAQGSYISVEHNELLNPTGDFSVSTWFKAKSYDQWNGVVTKLENGNATINKRDGWNIQAGNTQNIASLQGDTSTGWSYLRSTTVPQVEQWYHAIMVHTGNQSKLYINGVLETTMNRIIEHNDSPLHIAKFYTDSTGLTFDGQIDEVKIFDGALLDDEITDIYTNEDNGTNWDGTVRVQPTCVVPSASISDLSDKEGDSATTEFTFLVSLDSAPLTAVSLSYTLSDGINAIAPIESATSNNNDYIGNTGTVHFPIGVREANITVEVVGDLIMEAHEEFYVNLIMPARLSILDNQAVGTIINDDIVSFSVERVNSDEYVAPSKDRDFALKSQFYTQVTSKDFDYSVVSYEKNTTDHHESYIKDVTLKVDLYDHNSTNVDDILYTEYIYFDTNSSRVFNTNTEDLKIQQATRHAAFKVTALLDGNGSLLYGQYNNEVDFNNAEATSGGEALGGSDAFAIRPLAYRVKIEDSSEYNNTHYKDNNNDADPVSLAAEYRYTLNTSAVTAEDDNISTHYKTLNPQELNATLIFKDKDTVICKEEDDIDDIANVKNYSFEDGSLKNAELTHNNVGIYSFEITDINWTDIDKDKDGDLELSGCIVNSSSNVLNDHRYGCDFSSNTPENDDYAAINIEFEAYEFNLTNTTLRNINGNGETYIYMSDLSLSNQMGVELFTDVIAQGKNHTPLTNFTDSCVAKNVPLNLNYLISTENLENNVSYTNILTRNGTPQSFKRIISLNDTNSSVAEVTHLDTNVNLPSDAFFNHNEGNASIRILYNVDKNLSETMNPIDVNFLTIDTNATESEAKREGKDNPALKTENTGIIANGERKFYFTRVAPDMENYPESYDLKQSTPLSVEIFCELNRTWCADMVPSSIGLNSKHTKYGWYTATNHVTPRDGTITLLSPDDNVNFTISPEDTNLTAQDGRYHNVLTSYTGNALDDNTTRSVGVEVTVSTSPWLRYHDNSSLNGNPFYRATYKNKSFGTITGIGKSGHGINIKANETESKRLSW</sequence>
<dbReference type="InterPro" id="IPR054215">
    <property type="entry name" value="DUF6923"/>
</dbReference>
<dbReference type="InterPro" id="IPR038081">
    <property type="entry name" value="CalX-like_sf"/>
</dbReference>
<name>A0A6S6TAY9_9BACT</name>
<dbReference type="InterPro" id="IPR011044">
    <property type="entry name" value="Quino_amine_DH_bsu"/>
</dbReference>
<dbReference type="Pfam" id="PF13385">
    <property type="entry name" value="Laminin_G_3"/>
    <property type="match status" value="3"/>
</dbReference>
<keyword evidence="3" id="KW-0106">Calcium</keyword>
<keyword evidence="4" id="KW-0813">Transport</keyword>
<evidence type="ECO:0000256" key="4">
    <source>
        <dbReference type="ARBA" id="ARBA00023065"/>
    </source>
</evidence>
<dbReference type="Pfam" id="PF03160">
    <property type="entry name" value="Calx-beta"/>
    <property type="match status" value="4"/>
</dbReference>
<dbReference type="Gene3D" id="4.10.1080.10">
    <property type="entry name" value="TSP type-3 repeat"/>
    <property type="match status" value="1"/>
</dbReference>
<keyword evidence="4" id="KW-0406">Ion transport</keyword>
<evidence type="ECO:0000259" key="7">
    <source>
        <dbReference type="SMART" id="SM00560"/>
    </source>
</evidence>
<dbReference type="SMART" id="SM00560">
    <property type="entry name" value="LamGL"/>
    <property type="match status" value="2"/>
</dbReference>
<dbReference type="PANTHER" id="PTHR11878:SF65">
    <property type="entry name" value="NA_CA-EXCHANGE PROTEIN, ISOFORM G"/>
    <property type="match status" value="1"/>
</dbReference>
<evidence type="ECO:0000256" key="5">
    <source>
        <dbReference type="ARBA" id="ARBA00023157"/>
    </source>
</evidence>
<accession>A0A6S6TAY9</accession>
<dbReference type="GO" id="GO:0007154">
    <property type="term" value="P:cell communication"/>
    <property type="evidence" value="ECO:0007669"/>
    <property type="project" value="InterPro"/>
</dbReference>
<feature type="compositionally biased region" description="Polar residues" evidence="6">
    <location>
        <begin position="1"/>
        <end position="27"/>
    </location>
</feature>
<evidence type="ECO:0000256" key="2">
    <source>
        <dbReference type="ARBA" id="ARBA00022737"/>
    </source>
</evidence>
<dbReference type="Gene3D" id="2.60.120.200">
    <property type="match status" value="3"/>
</dbReference>
<organism evidence="8">
    <name type="scientific">uncultured Sulfurovum sp</name>
    <dbReference type="NCBI Taxonomy" id="269237"/>
    <lineage>
        <taxon>Bacteria</taxon>
        <taxon>Pseudomonadati</taxon>
        <taxon>Campylobacterota</taxon>
        <taxon>Epsilonproteobacteria</taxon>
        <taxon>Campylobacterales</taxon>
        <taxon>Sulfurovaceae</taxon>
        <taxon>Sulfurovum</taxon>
        <taxon>environmental samples</taxon>
    </lineage>
</organism>
<dbReference type="InterPro" id="IPR028974">
    <property type="entry name" value="TSP_type-3_rpt"/>
</dbReference>
<evidence type="ECO:0000256" key="3">
    <source>
        <dbReference type="ARBA" id="ARBA00022837"/>
    </source>
</evidence>
<evidence type="ECO:0000256" key="1">
    <source>
        <dbReference type="ARBA" id="ARBA00022729"/>
    </source>
</evidence>
<dbReference type="InterPro" id="IPR003644">
    <property type="entry name" value="Calx_beta"/>
</dbReference>
<keyword evidence="1" id="KW-0732">Signal</keyword>
<dbReference type="SUPFAM" id="SSF49899">
    <property type="entry name" value="Concanavalin A-like lectins/glucanases"/>
    <property type="match status" value="3"/>
</dbReference>
<protein>
    <recommendedName>
        <fullName evidence="7">LamG-like jellyroll fold domain-containing protein</fullName>
    </recommendedName>
</protein>
<dbReference type="PANTHER" id="PTHR11878">
    <property type="entry name" value="SODIUM/CALCIUM EXCHANGER"/>
    <property type="match status" value="1"/>
</dbReference>
<feature type="domain" description="LamG-like jellyroll fold" evidence="7">
    <location>
        <begin position="2249"/>
        <end position="2386"/>
    </location>
</feature>
<evidence type="ECO:0000313" key="8">
    <source>
        <dbReference type="EMBL" id="CAA6813516.1"/>
    </source>
</evidence>